<feature type="region of interest" description="Disordered" evidence="1">
    <location>
        <begin position="1865"/>
        <end position="1887"/>
    </location>
</feature>
<dbReference type="InterPro" id="IPR050164">
    <property type="entry name" value="Peptidase_C19"/>
</dbReference>
<dbReference type="PROSITE" id="PS50235">
    <property type="entry name" value="USP_3"/>
    <property type="match status" value="1"/>
</dbReference>
<feature type="non-terminal residue" evidence="3">
    <location>
        <position position="1887"/>
    </location>
</feature>
<dbReference type="Gene3D" id="3.90.70.10">
    <property type="entry name" value="Cysteine proteinases"/>
    <property type="match status" value="2"/>
</dbReference>
<evidence type="ECO:0000313" key="4">
    <source>
        <dbReference type="Proteomes" id="UP001189429"/>
    </source>
</evidence>
<feature type="compositionally biased region" description="Basic and acidic residues" evidence="1">
    <location>
        <begin position="426"/>
        <end position="435"/>
    </location>
</feature>
<name>A0ABN9QUU1_9DINO</name>
<reference evidence="3" key="1">
    <citation type="submission" date="2023-10" db="EMBL/GenBank/DDBJ databases">
        <authorList>
            <person name="Chen Y."/>
            <person name="Shah S."/>
            <person name="Dougan E. K."/>
            <person name="Thang M."/>
            <person name="Chan C."/>
        </authorList>
    </citation>
    <scope>NUCLEOTIDE SEQUENCE [LARGE SCALE GENOMIC DNA]</scope>
</reference>
<organism evidence="3 4">
    <name type="scientific">Prorocentrum cordatum</name>
    <dbReference type="NCBI Taxonomy" id="2364126"/>
    <lineage>
        <taxon>Eukaryota</taxon>
        <taxon>Sar</taxon>
        <taxon>Alveolata</taxon>
        <taxon>Dinophyceae</taxon>
        <taxon>Prorocentrales</taxon>
        <taxon>Prorocentraceae</taxon>
        <taxon>Prorocentrum</taxon>
    </lineage>
</organism>
<dbReference type="PROSITE" id="PS00028">
    <property type="entry name" value="ZINC_FINGER_C2H2_1"/>
    <property type="match status" value="1"/>
</dbReference>
<proteinExistence type="predicted"/>
<feature type="region of interest" description="Disordered" evidence="1">
    <location>
        <begin position="89"/>
        <end position="108"/>
    </location>
</feature>
<dbReference type="PANTHER" id="PTHR24006">
    <property type="entry name" value="UBIQUITIN CARBOXYL-TERMINAL HYDROLASE"/>
    <property type="match status" value="1"/>
</dbReference>
<keyword evidence="4" id="KW-1185">Reference proteome</keyword>
<dbReference type="InterPro" id="IPR001394">
    <property type="entry name" value="Peptidase_C19_UCH"/>
</dbReference>
<dbReference type="InterPro" id="IPR013087">
    <property type="entry name" value="Znf_C2H2_type"/>
</dbReference>
<dbReference type="Pfam" id="PF14214">
    <property type="entry name" value="Helitron_like_N"/>
    <property type="match status" value="1"/>
</dbReference>
<dbReference type="Proteomes" id="UP001189429">
    <property type="component" value="Unassembled WGS sequence"/>
</dbReference>
<dbReference type="InterPro" id="IPR028889">
    <property type="entry name" value="USP"/>
</dbReference>
<feature type="region of interest" description="Disordered" evidence="1">
    <location>
        <begin position="417"/>
        <end position="438"/>
    </location>
</feature>
<comment type="caution">
    <text evidence="3">The sequence shown here is derived from an EMBL/GenBank/DDBJ whole genome shotgun (WGS) entry which is preliminary data.</text>
</comment>
<feature type="region of interest" description="Disordered" evidence="1">
    <location>
        <begin position="1693"/>
        <end position="1716"/>
    </location>
</feature>
<feature type="compositionally biased region" description="Basic and acidic residues" evidence="1">
    <location>
        <begin position="1693"/>
        <end position="1707"/>
    </location>
</feature>
<protein>
    <recommendedName>
        <fullName evidence="2">USP domain-containing protein</fullName>
    </recommendedName>
</protein>
<dbReference type="CDD" id="cd02257">
    <property type="entry name" value="Peptidase_C19"/>
    <property type="match status" value="1"/>
</dbReference>
<feature type="region of interest" description="Disordered" evidence="1">
    <location>
        <begin position="895"/>
        <end position="922"/>
    </location>
</feature>
<feature type="compositionally biased region" description="Acidic residues" evidence="1">
    <location>
        <begin position="1876"/>
        <end position="1887"/>
    </location>
</feature>
<dbReference type="InterPro" id="IPR038765">
    <property type="entry name" value="Papain-like_cys_pep_sf"/>
</dbReference>
<feature type="domain" description="USP" evidence="2">
    <location>
        <begin position="127"/>
        <end position="386"/>
    </location>
</feature>
<evidence type="ECO:0000313" key="3">
    <source>
        <dbReference type="EMBL" id="CAK0810066.1"/>
    </source>
</evidence>
<accession>A0ABN9QUU1</accession>
<evidence type="ECO:0000256" key="1">
    <source>
        <dbReference type="SAM" id="MobiDB-lite"/>
    </source>
</evidence>
<dbReference type="EMBL" id="CAUYUJ010004558">
    <property type="protein sequence ID" value="CAK0810066.1"/>
    <property type="molecule type" value="Genomic_DNA"/>
</dbReference>
<dbReference type="SUPFAM" id="SSF54001">
    <property type="entry name" value="Cysteine proteinases"/>
    <property type="match status" value="2"/>
</dbReference>
<gene>
    <name evidence="3" type="ORF">PCOR1329_LOCUS15143</name>
</gene>
<feature type="non-terminal residue" evidence="3">
    <location>
        <position position="1"/>
    </location>
</feature>
<sequence>VPMIRYLSGPGDQALGDGALGAVEHVDGRWRWTFHNIDCGVAGDWCDAEAAATDELKTIQRLLFPPNLPTKHCFDRGLRAEHLQRLKLSAQGQRPSGDASTIGKKEPALHSRVAEPHSLSSLSNDFPGFYNLGNTCYLNAVLRCIFHCEPLASYLYSMRSPCGFTETHLRGLFEKYIASGYSMMAVLGRSDIGPFVKFVQRQMSFAPFIQQDAAECVKHLLHVTRLGGRYCDSEPGISDYHLILTKVPDVALISAAAAPVDARAFLLTAASDDGALRVGSQVLVMRVENTYEQGGETFWVDAKVKWPSGPLTLTFDSAIEKGVEYDVQGYIVHVHEGSDVAQGMRSGHYIAYFKHASAWYLADDAMVTELSAAPADFPCVVSLARRDRGQSEHVQKLQERVQGVKRLRTEVTERVHRAWGNSGNSDNRDHSRTDDNSNMGHPCKRFCENYGKYRKCSEVSVRQWKTRAEPSGPLQCMLCRCGTDFAFREEFKVHVEKEHGGMQRSRNAYLARVQLAPRVVSGQACVFCARSHWVEELHSEFLAGEDCFMDDPGAVWELLDVEVYRQSWPKIPLEELESNPCKRTGRPSTRCSCTSVASARNRQLGERVFTSALSANGLSEPRARSSASMLSRTTWLGRWGPLFRDADKCPLSHQMLLALARVVSTKIALRPDGSKNKTSDSTANWDFLFHQSGIVGTAVLSQNADCKWALEHWPDEKLHESFSVAFVADPAAGDYQEQARKCISKIAKLMVDRRAFDTQESPGQVAVEGPADAAAAGEDDRMGEYIAAARGARYIAAFEPQTKDFNRDKTNGSVQFTALMQQLEELDNAAQRSVAAEVESALEAGVGCGGEGGGLVDHAGRERILDICRQVRGPCEKLSCEEEQRKMQLELQRTAMGEQDWQHQTEPSDGAGTSSGTVPHLVNPKGATPLSYWDWKIWAMARPSLWRFGDAANLYPHRIKPLTLNEWMCCLLVREEMEYPGEEPGAFRVCDHKSQAEINRFAGDWVTLHLFSSIRVLAAQQESTCAFLKNGGNAWAQKVRKLTSQQLADAARLGKAGGDIHALAQHENMPQIIRDALNIMQMASAHVLGADGHRRLCRHEGNAYTTLFGPPLEFCTPNLAGGKQPCLLVMQNQKFYLDGAQDVDGTYPRYREMLLLLAKDPVGQTRVFHLMMLLFFQHVLGVRPECIESRRGSRRSNPREWCTDGAAASACAPGIFGPVLAFRGEIEAQGRGSLHPHIFVWLVRLSVAEVENFQRNLYNWMKATVAAAESISQSSVRSIKRRFGNLETTDVPPLGFSAAEQRLSCYDGESELKELEKIQEDDRTPAQTKALNEYDAQMWCRPCLPFRRTDGEVFSLGDAGDAPRRSVHGLPISHFAVGKCPLHRRRASLRTSEREPPESQSGRSAAAVPSAEAAAAEDACAGEWGTSFANDVRSLAAEIFVHICGDSCHQYSGPKKVQQICRHGFYYIAVLGDWGQRKEGISFRRRGKALRNQIFIVKATKHGVQGRLLMLQEHPFEVQTNYAGAACIRCNLDVQSLRRVLPESLWKKEEEPCPRLPPGDKETFGYMGTCEWDGEDYVWRTSVGDDCRDGEQWADGNSRADWRRAFLRAFASQGGNSFSCRHCGGEHREAADDSDGHACECLHCECTRASTAALADAINTGFYVNSYTTKQCPTMDGVLENLRKGIERLEKKRAEDQEELEKKRARDAPLVGEAAAKRAHRGDSVFKQTMQTINRLSSSYRRCYWKSGPEMIFPMLYGHMTFASHRCWAVYVKKGVFQAANAWRKRYGSSVRHKAIVEGGGGVDAFPLTGWRWITVDNQKLLMDQRGSRCETTAAAFEIERNKMGIVDAKAQLNFPQKFLIDTCSEPVDKDTGDEKEGDDEGAGDKP</sequence>
<feature type="region of interest" description="Disordered" evidence="1">
    <location>
        <begin position="1387"/>
        <end position="1408"/>
    </location>
</feature>
<dbReference type="Pfam" id="PF00443">
    <property type="entry name" value="UCH"/>
    <property type="match status" value="1"/>
</dbReference>
<feature type="compositionally biased region" description="Polar residues" evidence="1">
    <location>
        <begin position="902"/>
        <end position="917"/>
    </location>
</feature>
<evidence type="ECO:0000259" key="2">
    <source>
        <dbReference type="PROSITE" id="PS50235"/>
    </source>
</evidence>
<dbReference type="InterPro" id="IPR025476">
    <property type="entry name" value="Helitron_helicase-like"/>
</dbReference>